<feature type="region of interest" description="Disordered" evidence="1">
    <location>
        <begin position="1"/>
        <end position="24"/>
    </location>
</feature>
<keyword evidence="3" id="KW-1185">Reference proteome</keyword>
<dbReference type="Pfam" id="PF09391">
    <property type="entry name" value="DUF2000"/>
    <property type="match status" value="1"/>
</dbReference>
<evidence type="ECO:0000256" key="1">
    <source>
        <dbReference type="SAM" id="MobiDB-lite"/>
    </source>
</evidence>
<evidence type="ECO:0000313" key="3">
    <source>
        <dbReference type="Proteomes" id="UP000788262"/>
    </source>
</evidence>
<sequence>MQRTYKTLPYDGRQAAAMTDEPTRSGIRSETKIAVLLRADLEPWQRLNVTAFLVSGLGTAVPEVIGEPYEDADGVGYLPMFRQPVLVLEGAAETLRAAHARVLSRALPRAVFTSDLFGTGNDRDNRAAVRAVPTGELDLVGLAVHGPRNAVDKALKGSRMHP</sequence>
<accession>A0ABS2VPQ6</accession>
<organism evidence="2 3">
    <name type="scientific">Streptomyces actuosus</name>
    <dbReference type="NCBI Taxonomy" id="1885"/>
    <lineage>
        <taxon>Bacteria</taxon>
        <taxon>Bacillati</taxon>
        <taxon>Actinomycetota</taxon>
        <taxon>Actinomycetes</taxon>
        <taxon>Kitasatosporales</taxon>
        <taxon>Streptomycetaceae</taxon>
        <taxon>Streptomyces</taxon>
    </lineage>
</organism>
<evidence type="ECO:0000313" key="2">
    <source>
        <dbReference type="EMBL" id="MBN0045089.1"/>
    </source>
</evidence>
<dbReference type="InterPro" id="IPR018988">
    <property type="entry name" value="DUF2000"/>
</dbReference>
<dbReference type="EMBL" id="JAFFZS010000008">
    <property type="protein sequence ID" value="MBN0045089.1"/>
    <property type="molecule type" value="Genomic_DNA"/>
</dbReference>
<name>A0ABS2VPQ6_STRAS</name>
<dbReference type="InterPro" id="IPR023476">
    <property type="entry name" value="Pep_tRNA_hydro_II_dom_sf"/>
</dbReference>
<dbReference type="Gene3D" id="3.40.1490.10">
    <property type="entry name" value="Bit1"/>
    <property type="match status" value="1"/>
</dbReference>
<reference evidence="2 3" key="1">
    <citation type="submission" date="2021-02" db="EMBL/GenBank/DDBJ databases">
        <title>Whole genome sequencing of Streptomyces actuosus VRA1.</title>
        <authorList>
            <person name="Sen G."/>
            <person name="Sen A."/>
        </authorList>
    </citation>
    <scope>NUCLEOTIDE SEQUENCE [LARGE SCALE GENOMIC DNA]</scope>
    <source>
        <strain evidence="2 3">VRA1</strain>
    </source>
</reference>
<dbReference type="Proteomes" id="UP000788262">
    <property type="component" value="Unassembled WGS sequence"/>
</dbReference>
<protein>
    <submittedName>
        <fullName evidence="2">DUF2000 domain-containing protein</fullName>
    </submittedName>
</protein>
<dbReference type="SUPFAM" id="SSF102462">
    <property type="entry name" value="Peptidyl-tRNA hydrolase II"/>
    <property type="match status" value="1"/>
</dbReference>
<gene>
    <name evidence="2" type="ORF">JS756_13405</name>
</gene>
<proteinExistence type="predicted"/>
<comment type="caution">
    <text evidence="2">The sequence shown here is derived from an EMBL/GenBank/DDBJ whole genome shotgun (WGS) entry which is preliminary data.</text>
</comment>